<sequence>MYQIYETRARRLASSLPSELLPHMQSEVEGRQIGDMELRQVWTKCMPRKMRPGLEMSTNDTPHDELADFTSNCLRNLREEENRTSQITKEKAKRTLSLTMDKIAKML</sequence>
<evidence type="ECO:0000313" key="1">
    <source>
        <dbReference type="WBParaSite" id="MCU_001528-RA"/>
    </source>
</evidence>
<protein>
    <submittedName>
        <fullName evidence="1">Uncharacterized protein</fullName>
    </submittedName>
</protein>
<proteinExistence type="predicted"/>
<accession>A0A5K3ELY6</accession>
<organism evidence="1">
    <name type="scientific">Mesocestoides corti</name>
    <name type="common">Flatworm</name>
    <dbReference type="NCBI Taxonomy" id="53468"/>
    <lineage>
        <taxon>Eukaryota</taxon>
        <taxon>Metazoa</taxon>
        <taxon>Spiralia</taxon>
        <taxon>Lophotrochozoa</taxon>
        <taxon>Platyhelminthes</taxon>
        <taxon>Cestoda</taxon>
        <taxon>Eucestoda</taxon>
        <taxon>Cyclophyllidea</taxon>
        <taxon>Mesocestoididae</taxon>
        <taxon>Mesocestoides</taxon>
    </lineage>
</organism>
<name>A0A5K3ELY6_MESCO</name>
<dbReference type="WBParaSite" id="MCU_001528-RA">
    <property type="protein sequence ID" value="MCU_001528-RA"/>
    <property type="gene ID" value="MCU_001528"/>
</dbReference>
<reference evidence="1" key="1">
    <citation type="submission" date="2019-11" db="UniProtKB">
        <authorList>
            <consortium name="WormBaseParasite"/>
        </authorList>
    </citation>
    <scope>IDENTIFICATION</scope>
</reference>
<dbReference type="AlphaFoldDB" id="A0A5K3ELY6"/>